<protein>
    <submittedName>
        <fullName evidence="1">Uncharacterized protein</fullName>
    </submittedName>
</protein>
<keyword evidence="2" id="KW-1185">Reference proteome</keyword>
<name>A0ACC2MA49_PERAE</name>
<proteinExistence type="predicted"/>
<dbReference type="Proteomes" id="UP001234297">
    <property type="component" value="Chromosome 2"/>
</dbReference>
<reference evidence="1 2" key="1">
    <citation type="journal article" date="2022" name="Hortic Res">
        <title>A haplotype resolved chromosomal level avocado genome allows analysis of novel avocado genes.</title>
        <authorList>
            <person name="Nath O."/>
            <person name="Fletcher S.J."/>
            <person name="Hayward A."/>
            <person name="Shaw L.M."/>
            <person name="Masouleh A.K."/>
            <person name="Furtado A."/>
            <person name="Henry R.J."/>
            <person name="Mitter N."/>
        </authorList>
    </citation>
    <scope>NUCLEOTIDE SEQUENCE [LARGE SCALE GENOMIC DNA]</scope>
    <source>
        <strain evidence="2">cv. Hass</strain>
    </source>
</reference>
<evidence type="ECO:0000313" key="2">
    <source>
        <dbReference type="Proteomes" id="UP001234297"/>
    </source>
</evidence>
<dbReference type="EMBL" id="CM056810">
    <property type="protein sequence ID" value="KAJ8642484.1"/>
    <property type="molecule type" value="Genomic_DNA"/>
</dbReference>
<sequence>MASNLTLVFVLVLCFQLMPRDVYGMRNAPLSSSEAESVSAEGPAPDGTCKSMVQIYGYECQEHTVTTQDGYILSMQRIPEGRGKVVGRKTPVLLQHGVLMDGITWLLNSPDQSLAFILADSGFDVWIANSRGTLWSRGHTLLGPGDPGYWDWSWDELAAYDLPAFVQYIYDQTDQKLNYVGHSLGTLIALVSLSQSKLLDMVNSAALLSPIAHLGQVTSSISQAAAKAFIAETYYWLGMKEFDPKGEAVANLLKTLCKKPGANCYDLMTSFTGKNCCLNSSTVELFLDHEPQSTATRNMIHMAQMIREGTIAMYDYGDTGENMKHYGQPTPPIYNMSGIPNDFPLFLSYGGRDALSDVNDVQLLLDDLKSHESDKITVQYRDDYAHADFVMGVNAKQVVYDPLIAFFKLQ</sequence>
<organism evidence="1 2">
    <name type="scientific">Persea americana</name>
    <name type="common">Avocado</name>
    <dbReference type="NCBI Taxonomy" id="3435"/>
    <lineage>
        <taxon>Eukaryota</taxon>
        <taxon>Viridiplantae</taxon>
        <taxon>Streptophyta</taxon>
        <taxon>Embryophyta</taxon>
        <taxon>Tracheophyta</taxon>
        <taxon>Spermatophyta</taxon>
        <taxon>Magnoliopsida</taxon>
        <taxon>Magnoliidae</taxon>
        <taxon>Laurales</taxon>
        <taxon>Lauraceae</taxon>
        <taxon>Persea</taxon>
    </lineage>
</organism>
<comment type="caution">
    <text evidence="1">The sequence shown here is derived from an EMBL/GenBank/DDBJ whole genome shotgun (WGS) entry which is preliminary data.</text>
</comment>
<evidence type="ECO:0000313" key="1">
    <source>
        <dbReference type="EMBL" id="KAJ8642484.1"/>
    </source>
</evidence>
<accession>A0ACC2MA49</accession>
<gene>
    <name evidence="1" type="ORF">MRB53_004232</name>
</gene>